<comment type="caution">
    <text evidence="3">The sequence shown here is derived from an EMBL/GenBank/DDBJ whole genome shotgun (WGS) entry which is preliminary data.</text>
</comment>
<protein>
    <submittedName>
        <fullName evidence="3">CAP domain-containing protein</fullName>
    </submittedName>
</protein>
<dbReference type="EMBL" id="JAGPYM010000004">
    <property type="protein sequence ID" value="KAH6895993.1"/>
    <property type="molecule type" value="Genomic_DNA"/>
</dbReference>
<dbReference type="PRINTS" id="PR00837">
    <property type="entry name" value="V5TPXLIKE"/>
</dbReference>
<organism evidence="3 4">
    <name type="scientific">Thelonectria olida</name>
    <dbReference type="NCBI Taxonomy" id="1576542"/>
    <lineage>
        <taxon>Eukaryota</taxon>
        <taxon>Fungi</taxon>
        <taxon>Dikarya</taxon>
        <taxon>Ascomycota</taxon>
        <taxon>Pezizomycotina</taxon>
        <taxon>Sordariomycetes</taxon>
        <taxon>Hypocreomycetidae</taxon>
        <taxon>Hypocreales</taxon>
        <taxon>Nectriaceae</taxon>
        <taxon>Thelonectria</taxon>
    </lineage>
</organism>
<keyword evidence="4" id="KW-1185">Reference proteome</keyword>
<dbReference type="PRINTS" id="PR00838">
    <property type="entry name" value="V5ALLERGEN"/>
</dbReference>
<evidence type="ECO:0000313" key="3">
    <source>
        <dbReference type="EMBL" id="KAH6895993.1"/>
    </source>
</evidence>
<feature type="signal peptide" evidence="1">
    <location>
        <begin position="1"/>
        <end position="21"/>
    </location>
</feature>
<evidence type="ECO:0000313" key="4">
    <source>
        <dbReference type="Proteomes" id="UP000777438"/>
    </source>
</evidence>
<dbReference type="OrthoDB" id="43654at2759"/>
<dbReference type="InterPro" id="IPR035940">
    <property type="entry name" value="CAP_sf"/>
</dbReference>
<name>A0A9P8WB73_9HYPO</name>
<keyword evidence="1" id="KW-0732">Signal</keyword>
<proteinExistence type="predicted"/>
<dbReference type="SMART" id="SM00198">
    <property type="entry name" value="SCP"/>
    <property type="match status" value="1"/>
</dbReference>
<reference evidence="3 4" key="1">
    <citation type="journal article" date="2021" name="Nat. Commun.">
        <title>Genetic determinants of endophytism in the Arabidopsis root mycobiome.</title>
        <authorList>
            <person name="Mesny F."/>
            <person name="Miyauchi S."/>
            <person name="Thiergart T."/>
            <person name="Pickel B."/>
            <person name="Atanasova L."/>
            <person name="Karlsson M."/>
            <person name="Huettel B."/>
            <person name="Barry K.W."/>
            <person name="Haridas S."/>
            <person name="Chen C."/>
            <person name="Bauer D."/>
            <person name="Andreopoulos W."/>
            <person name="Pangilinan J."/>
            <person name="LaButti K."/>
            <person name="Riley R."/>
            <person name="Lipzen A."/>
            <person name="Clum A."/>
            <person name="Drula E."/>
            <person name="Henrissat B."/>
            <person name="Kohler A."/>
            <person name="Grigoriev I.V."/>
            <person name="Martin F.M."/>
            <person name="Hacquard S."/>
        </authorList>
    </citation>
    <scope>NUCLEOTIDE SEQUENCE [LARGE SCALE GENOMIC DNA]</scope>
    <source>
        <strain evidence="3 4">MPI-CAGE-CH-0241</strain>
    </source>
</reference>
<feature type="domain" description="SCP" evidence="2">
    <location>
        <begin position="86"/>
        <end position="225"/>
    </location>
</feature>
<sequence>MLFSTFYGPLLLVAMQTVVLGDPIPIYNRDVHHPQARSSETTDVTIIKGGPALYPRHMGSIEYDHDLDVRGIDAAHPLIFSRALSPDHQEALRLHNAARAKKKLKPLVWDSKLWQDAKVWAKHMAKTGTFAHSPSKDRPNQGENLAYAYSSGKISNPITLSTKAWLNEAKYYHGEVIPKGNFSDYGHYTQCMWNGTTKVGFSSAQSKKGAWYTVARYSAPGNVVGKKPYK</sequence>
<accession>A0A9P8WB73</accession>
<dbReference type="AlphaFoldDB" id="A0A9P8WB73"/>
<dbReference type="SUPFAM" id="SSF55797">
    <property type="entry name" value="PR-1-like"/>
    <property type="match status" value="1"/>
</dbReference>
<dbReference type="InterPro" id="IPR014044">
    <property type="entry name" value="CAP_dom"/>
</dbReference>
<dbReference type="InterPro" id="IPR002413">
    <property type="entry name" value="V5_allergen-like"/>
</dbReference>
<gene>
    <name evidence="3" type="ORF">B0T10DRAFT_558157</name>
</gene>
<dbReference type="Pfam" id="PF00188">
    <property type="entry name" value="CAP"/>
    <property type="match status" value="1"/>
</dbReference>
<feature type="chain" id="PRO_5040107811" evidence="1">
    <location>
        <begin position="22"/>
        <end position="230"/>
    </location>
</feature>
<dbReference type="Proteomes" id="UP000777438">
    <property type="component" value="Unassembled WGS sequence"/>
</dbReference>
<evidence type="ECO:0000259" key="2">
    <source>
        <dbReference type="SMART" id="SM00198"/>
    </source>
</evidence>
<dbReference type="InterPro" id="IPR001283">
    <property type="entry name" value="CRISP-related"/>
</dbReference>
<dbReference type="Gene3D" id="3.40.33.10">
    <property type="entry name" value="CAP"/>
    <property type="match status" value="1"/>
</dbReference>
<dbReference type="PANTHER" id="PTHR10334">
    <property type="entry name" value="CYSTEINE-RICH SECRETORY PROTEIN-RELATED"/>
    <property type="match status" value="1"/>
</dbReference>
<evidence type="ECO:0000256" key="1">
    <source>
        <dbReference type="SAM" id="SignalP"/>
    </source>
</evidence>